<organism evidence="1 2">
    <name type="scientific">Adineta ricciae</name>
    <name type="common">Rotifer</name>
    <dbReference type="NCBI Taxonomy" id="249248"/>
    <lineage>
        <taxon>Eukaryota</taxon>
        <taxon>Metazoa</taxon>
        <taxon>Spiralia</taxon>
        <taxon>Gnathifera</taxon>
        <taxon>Rotifera</taxon>
        <taxon>Eurotatoria</taxon>
        <taxon>Bdelloidea</taxon>
        <taxon>Adinetida</taxon>
        <taxon>Adinetidae</taxon>
        <taxon>Adineta</taxon>
    </lineage>
</organism>
<evidence type="ECO:0000313" key="1">
    <source>
        <dbReference type="EMBL" id="CAF1208729.1"/>
    </source>
</evidence>
<dbReference type="AlphaFoldDB" id="A0A814WYC1"/>
<evidence type="ECO:0000313" key="2">
    <source>
        <dbReference type="Proteomes" id="UP000663852"/>
    </source>
</evidence>
<protein>
    <submittedName>
        <fullName evidence="1">Uncharacterized protein</fullName>
    </submittedName>
</protein>
<dbReference type="EMBL" id="CAJNOJ010000153">
    <property type="protein sequence ID" value="CAF1208729.1"/>
    <property type="molecule type" value="Genomic_DNA"/>
</dbReference>
<name>A0A814WYC1_ADIRI</name>
<proteinExistence type="predicted"/>
<reference evidence="1" key="1">
    <citation type="submission" date="2021-02" db="EMBL/GenBank/DDBJ databases">
        <authorList>
            <person name="Nowell W R."/>
        </authorList>
    </citation>
    <scope>NUCLEOTIDE SEQUENCE</scope>
</reference>
<accession>A0A814WYC1</accession>
<comment type="caution">
    <text evidence="1">The sequence shown here is derived from an EMBL/GenBank/DDBJ whole genome shotgun (WGS) entry which is preliminary data.</text>
</comment>
<dbReference type="Proteomes" id="UP000663852">
    <property type="component" value="Unassembled WGS sequence"/>
</dbReference>
<gene>
    <name evidence="1" type="ORF">EDS130_LOCUS25769</name>
</gene>
<sequence length="88" mass="10296">MMEAPTVEILTYFLKINYNEMFIIISTIVTQRPTMTINKIIRSSLHPVSHNLHLIYFTRPHLPTMKSLLKFDTHFIECSPMLSSLTDE</sequence>